<reference evidence="3 4" key="1">
    <citation type="submission" date="2024-05" db="EMBL/GenBank/DDBJ databases">
        <title>Culex pipiens pipiens assembly and annotation.</title>
        <authorList>
            <person name="Alout H."/>
            <person name="Durand T."/>
        </authorList>
    </citation>
    <scope>NUCLEOTIDE SEQUENCE [LARGE SCALE GENOMIC DNA]</scope>
    <source>
        <strain evidence="3">HA-2024</strain>
        <tissue evidence="3">Whole body</tissue>
    </source>
</reference>
<evidence type="ECO:0000313" key="3">
    <source>
        <dbReference type="EMBL" id="KAL1403527.1"/>
    </source>
</evidence>
<feature type="transmembrane region" description="Helical" evidence="2">
    <location>
        <begin position="268"/>
        <end position="289"/>
    </location>
</feature>
<comment type="caution">
    <text evidence="3">The sequence shown here is derived from an EMBL/GenBank/DDBJ whole genome shotgun (WGS) entry which is preliminary data.</text>
</comment>
<feature type="region of interest" description="Disordered" evidence="1">
    <location>
        <begin position="434"/>
        <end position="480"/>
    </location>
</feature>
<name>A0ABD1DUW1_CULPP</name>
<keyword evidence="2" id="KW-0812">Transmembrane</keyword>
<feature type="compositionally biased region" description="Basic and acidic residues" evidence="1">
    <location>
        <begin position="434"/>
        <end position="449"/>
    </location>
</feature>
<accession>A0ABD1DUW1</accession>
<evidence type="ECO:0000256" key="1">
    <source>
        <dbReference type="SAM" id="MobiDB-lite"/>
    </source>
</evidence>
<dbReference type="EMBL" id="JBEHCU010001440">
    <property type="protein sequence ID" value="KAL1403527.1"/>
    <property type="molecule type" value="Genomic_DNA"/>
</dbReference>
<organism evidence="3 4">
    <name type="scientific">Culex pipiens pipiens</name>
    <name type="common">Northern house mosquito</name>
    <dbReference type="NCBI Taxonomy" id="38569"/>
    <lineage>
        <taxon>Eukaryota</taxon>
        <taxon>Metazoa</taxon>
        <taxon>Ecdysozoa</taxon>
        <taxon>Arthropoda</taxon>
        <taxon>Hexapoda</taxon>
        <taxon>Insecta</taxon>
        <taxon>Pterygota</taxon>
        <taxon>Neoptera</taxon>
        <taxon>Endopterygota</taxon>
        <taxon>Diptera</taxon>
        <taxon>Nematocera</taxon>
        <taxon>Culicoidea</taxon>
        <taxon>Culicidae</taxon>
        <taxon>Culicinae</taxon>
        <taxon>Culicini</taxon>
        <taxon>Culex</taxon>
        <taxon>Culex</taxon>
    </lineage>
</organism>
<keyword evidence="2" id="KW-0472">Membrane</keyword>
<protein>
    <submittedName>
        <fullName evidence="3">Uncharacterized protein</fullName>
    </submittedName>
</protein>
<dbReference type="AlphaFoldDB" id="A0ABD1DUW1"/>
<keyword evidence="4" id="KW-1185">Reference proteome</keyword>
<gene>
    <name evidence="3" type="ORF">pipiens_005649</name>
</gene>
<proteinExistence type="predicted"/>
<dbReference type="Proteomes" id="UP001562425">
    <property type="component" value="Unassembled WGS sequence"/>
</dbReference>
<evidence type="ECO:0000313" key="4">
    <source>
        <dbReference type="Proteomes" id="UP001562425"/>
    </source>
</evidence>
<evidence type="ECO:0000256" key="2">
    <source>
        <dbReference type="SAM" id="Phobius"/>
    </source>
</evidence>
<keyword evidence="2" id="KW-1133">Transmembrane helix</keyword>
<sequence length="518" mass="58803">MLSNLTTFFNRTELEAVLEDDGYKLAWDTGIDSAIQISNSSHPLLKEFAIIQLDSILKQMAKFWPEVYIELPESLGDIWTWDTRVRNGFFVDQRITDERMLWNKTYQYVTKEISITMHLTRGDLHDFENATLDALDQAKTFFDRKYLMALFLPTYRVVSWTSKDGSMTTVTDRSHDLLKSFATIVLRETMEQLDGYGNIKDQCEEIFGNFWDLSNDGNIFLFRQFPNQTMKICANSAFKRSSITPIMKVQYDLEGGQLNQSRWACSKLVLGAVLLVLLMLGSAFASIWFQRYYWEEEQRHVTEKAVQDISTSTVLVETSSSGDHGEVDGQEVAFFEVNLDEHGLSVNVNQDNGTLLSITEASSDLLKEFAGLVLIEAFAAVRGLQEANNAKHVDIPELPSVEASTEEIWSWSTHEGHDGFRIRFDNGEWKFEAVSREESHEEPDSKDEQSSDSAESGLDASEAVKEGQQQTTEASTEEVWSWSSQGFSGFRIHFTDGKWSFEAVSRESEEMSGGGNSE</sequence>